<keyword evidence="4 6" id="KW-0472">Membrane</keyword>
<dbReference type="OMA" id="DTEQEFF"/>
<evidence type="ECO:0000259" key="7">
    <source>
        <dbReference type="Pfam" id="PF04116"/>
    </source>
</evidence>
<evidence type="ECO:0000256" key="4">
    <source>
        <dbReference type="ARBA" id="ARBA00023136"/>
    </source>
</evidence>
<evidence type="ECO:0000313" key="8">
    <source>
        <dbReference type="EMBL" id="KDN53325.1"/>
    </source>
</evidence>
<keyword evidence="9" id="KW-1185">Reference proteome</keyword>
<feature type="domain" description="Fatty acid hydroxylase" evidence="7">
    <location>
        <begin position="227"/>
        <end position="375"/>
    </location>
</feature>
<dbReference type="InterPro" id="IPR006694">
    <property type="entry name" value="Fatty_acid_hydroxylase"/>
</dbReference>
<dbReference type="RefSeq" id="XP_013246164.1">
    <property type="nucleotide sequence ID" value="XM_013390710.1"/>
</dbReference>
<dbReference type="OrthoDB" id="6354873at2759"/>
<keyword evidence="2 6" id="KW-0812">Transmembrane</keyword>
<gene>
    <name evidence="8" type="ORF">K437DRAFT_253360</name>
</gene>
<dbReference type="GO" id="GO:0005506">
    <property type="term" value="F:iron ion binding"/>
    <property type="evidence" value="ECO:0007669"/>
    <property type="project" value="InterPro"/>
</dbReference>
<organism evidence="8 9">
    <name type="scientific">Tilletiaria anomala (strain ATCC 24038 / CBS 436.72 / UBC 951)</name>
    <dbReference type="NCBI Taxonomy" id="1037660"/>
    <lineage>
        <taxon>Eukaryota</taxon>
        <taxon>Fungi</taxon>
        <taxon>Dikarya</taxon>
        <taxon>Basidiomycota</taxon>
        <taxon>Ustilaginomycotina</taxon>
        <taxon>Exobasidiomycetes</taxon>
        <taxon>Georgefischeriales</taxon>
        <taxon>Tilletiariaceae</taxon>
        <taxon>Tilletiaria</taxon>
    </lineage>
</organism>
<feature type="compositionally biased region" description="Low complexity" evidence="5">
    <location>
        <begin position="1"/>
        <end position="16"/>
    </location>
</feature>
<name>A0A066WRP4_TILAU</name>
<protein>
    <recommendedName>
        <fullName evidence="7">Fatty acid hydroxylase domain-containing protein</fullName>
    </recommendedName>
</protein>
<evidence type="ECO:0000256" key="5">
    <source>
        <dbReference type="SAM" id="MobiDB-lite"/>
    </source>
</evidence>
<reference evidence="8 9" key="1">
    <citation type="submission" date="2014-05" db="EMBL/GenBank/DDBJ databases">
        <title>Draft genome sequence of a rare smut relative, Tilletiaria anomala UBC 951.</title>
        <authorList>
            <consortium name="DOE Joint Genome Institute"/>
            <person name="Toome M."/>
            <person name="Kuo A."/>
            <person name="Henrissat B."/>
            <person name="Lipzen A."/>
            <person name="Tritt A."/>
            <person name="Yoshinaga Y."/>
            <person name="Zane M."/>
            <person name="Barry K."/>
            <person name="Grigoriev I.V."/>
            <person name="Spatafora J.W."/>
            <person name="Aimea M.C."/>
        </authorList>
    </citation>
    <scope>NUCLEOTIDE SEQUENCE [LARGE SCALE GENOMIC DNA]</scope>
    <source>
        <strain evidence="8 9">UBC 951</strain>
    </source>
</reference>
<evidence type="ECO:0000256" key="3">
    <source>
        <dbReference type="ARBA" id="ARBA00022989"/>
    </source>
</evidence>
<proteinExistence type="predicted"/>
<evidence type="ECO:0000256" key="1">
    <source>
        <dbReference type="ARBA" id="ARBA00004370"/>
    </source>
</evidence>
<comment type="caution">
    <text evidence="8">The sequence shown here is derived from an EMBL/GenBank/DDBJ whole genome shotgun (WGS) entry which is preliminary data.</text>
</comment>
<dbReference type="InterPro" id="IPR050307">
    <property type="entry name" value="Sterol_Desaturase_Related"/>
</dbReference>
<dbReference type="Proteomes" id="UP000027361">
    <property type="component" value="Unassembled WGS sequence"/>
</dbReference>
<sequence>MTAAGSPAEAASAQGARTEAEAPPTPINCKPKALGSSLFKSTWRQADRTKWNWAQKLITGVDIWPLAAEPPQHAKDAPVPVLSGFTFNRWLVPRAAVPFLLHWAWVRFVTCGGVGAEDWQQCSSGLHPILAFLFYSIAFKLIGIHSIKWWRALGGRYGYFDGDKPRDEVTDDKVTDVILSLISTSTFRPIVAAFLIYDRTLAPPNFGDWKAMLFWVGVQLPLQVSAYSITLDFWFYWYHRLMHEVPWLWKFHKAHHRTRHPNTLLTLFADETQEVFDLVVIPFFTYYTLSFIPFFHVNFYDWFAIQMNIMKIELTGHSGVRLYFTPPNAAPLGLLQKLGLELIIEDHDLHHRSSWKDRGGNYGKQTRIWDSLFGTTLKREECTTENVKHDVLAEAPW</sequence>
<feature type="region of interest" description="Disordered" evidence="5">
    <location>
        <begin position="1"/>
        <end position="28"/>
    </location>
</feature>
<dbReference type="InParanoid" id="A0A066WRP4"/>
<keyword evidence="3 6" id="KW-1133">Transmembrane helix</keyword>
<dbReference type="GO" id="GO:0016491">
    <property type="term" value="F:oxidoreductase activity"/>
    <property type="evidence" value="ECO:0007669"/>
    <property type="project" value="InterPro"/>
</dbReference>
<dbReference type="STRING" id="1037660.A0A066WRP4"/>
<dbReference type="GeneID" id="25263554"/>
<evidence type="ECO:0000256" key="2">
    <source>
        <dbReference type="ARBA" id="ARBA00022692"/>
    </source>
</evidence>
<dbReference type="Pfam" id="PF04116">
    <property type="entry name" value="FA_hydroxylase"/>
    <property type="match status" value="1"/>
</dbReference>
<dbReference type="PANTHER" id="PTHR11863">
    <property type="entry name" value="STEROL DESATURASE"/>
    <property type="match status" value="1"/>
</dbReference>
<dbReference type="GO" id="GO:0016020">
    <property type="term" value="C:membrane"/>
    <property type="evidence" value="ECO:0007669"/>
    <property type="project" value="UniProtKB-SubCell"/>
</dbReference>
<evidence type="ECO:0000313" key="9">
    <source>
        <dbReference type="Proteomes" id="UP000027361"/>
    </source>
</evidence>
<comment type="subcellular location">
    <subcellularLocation>
        <location evidence="1">Membrane</location>
    </subcellularLocation>
</comment>
<dbReference type="HOGENOM" id="CLU_041178_0_0_1"/>
<evidence type="ECO:0000256" key="6">
    <source>
        <dbReference type="SAM" id="Phobius"/>
    </source>
</evidence>
<accession>A0A066WRP4</accession>
<dbReference type="GO" id="GO:0008610">
    <property type="term" value="P:lipid biosynthetic process"/>
    <property type="evidence" value="ECO:0007669"/>
    <property type="project" value="InterPro"/>
</dbReference>
<dbReference type="AlphaFoldDB" id="A0A066WRP4"/>
<feature type="transmembrane region" description="Helical" evidence="6">
    <location>
        <begin position="284"/>
        <end position="303"/>
    </location>
</feature>
<dbReference type="EMBL" id="JMSN01000003">
    <property type="protein sequence ID" value="KDN53325.1"/>
    <property type="molecule type" value="Genomic_DNA"/>
</dbReference>